<keyword evidence="6" id="KW-1185">Reference proteome</keyword>
<dbReference type="GO" id="GO:0031267">
    <property type="term" value="F:small GTPase binding"/>
    <property type="evidence" value="ECO:0007669"/>
    <property type="project" value="TreeGrafter"/>
</dbReference>
<dbReference type="InterPro" id="IPR032675">
    <property type="entry name" value="LRR_dom_sf"/>
</dbReference>
<dbReference type="AlphaFoldDB" id="A0A4P9VY08"/>
<dbReference type="EMBL" id="ML001033">
    <property type="protein sequence ID" value="RKO83613.1"/>
    <property type="molecule type" value="Genomic_DNA"/>
</dbReference>
<dbReference type="GO" id="GO:0048471">
    <property type="term" value="C:perinuclear region of cytoplasm"/>
    <property type="evidence" value="ECO:0007669"/>
    <property type="project" value="TreeGrafter"/>
</dbReference>
<name>A0A4P9VY08_9FUNG</name>
<dbReference type="GO" id="GO:0005829">
    <property type="term" value="C:cytosol"/>
    <property type="evidence" value="ECO:0007669"/>
    <property type="project" value="TreeGrafter"/>
</dbReference>
<protein>
    <recommendedName>
        <fullName evidence="7">RNI-like protein</fullName>
    </recommendedName>
</protein>
<dbReference type="PANTHER" id="PTHR24113:SF12">
    <property type="entry name" value="RAN GTPASE-ACTIVATING PROTEIN 1"/>
    <property type="match status" value="1"/>
</dbReference>
<feature type="region of interest" description="Disordered" evidence="4">
    <location>
        <begin position="72"/>
        <end position="91"/>
    </location>
</feature>
<evidence type="ECO:0000256" key="2">
    <source>
        <dbReference type="ARBA" id="ARBA00022614"/>
    </source>
</evidence>
<accession>A0A4P9VY08</accession>
<keyword evidence="2" id="KW-0433">Leucine-rich repeat</keyword>
<sequence length="623" mass="65176">ITTLEGLATPLIRSILKKLTIGDLALAEHTLITPLSRPTPSPHPLPHSPPPPPPRPTLDTTTLWLRNYHKLITRNPPPESPPPTSASPLTRPATEARLACIQFYVQERMSHNAPVAPILVWEGGGVRELRVVARAGVEPRGWAEAFGMCPRLGRVVVCVEEAGGGVEGLLRAVPLRGGVDVEVEVWCVDAVDGGVGVWVMGDPGRGGRVVVDAGPARGVRDVVLQGGGGARLRCLNPGVGERAMDAETGSIGGGGESPLSVAVTVIGSRTGVGLTWGTASAFIQSCFAPLRISRLDITGCRLLPSATHALASALSDPTPPPLTKLRFASCALGGTALRHLATSLLGHPTLQHLDLSANLPENDPTAPDAERALTHLASPTATPHLSTLILAQNHFTGAGAIALATAIRANPRLTHINLAHTSLRTAVRALLAPPKCRTLILSHNRVVPRALAELIAGLQHIPTLEMVDLSGNLFGPTTATPLIALLSAPRSRLFVASLAGSPCGQHILGDPACVPIAAAIARSTSLRRVDLSRQGFGDASCVELGRACRGFVVEELVLRDNEVTDVGLRALRRGVGEAVGGVRRVVVDLERNLLSIEAVRECEGGMWDAGGVVVLAANQKTSC</sequence>
<evidence type="ECO:0000256" key="1">
    <source>
        <dbReference type="ARBA" id="ARBA00022468"/>
    </source>
</evidence>
<proteinExistence type="predicted"/>
<evidence type="ECO:0000256" key="3">
    <source>
        <dbReference type="ARBA" id="ARBA00022737"/>
    </source>
</evidence>
<dbReference type="Proteomes" id="UP000269721">
    <property type="component" value="Unassembled WGS sequence"/>
</dbReference>
<dbReference type="OrthoDB" id="333024at2759"/>
<evidence type="ECO:0000313" key="6">
    <source>
        <dbReference type="Proteomes" id="UP000269721"/>
    </source>
</evidence>
<gene>
    <name evidence="5" type="ORF">BDK51DRAFT_48058</name>
</gene>
<evidence type="ECO:0000313" key="5">
    <source>
        <dbReference type="EMBL" id="RKO83613.1"/>
    </source>
</evidence>
<reference evidence="6" key="1">
    <citation type="journal article" date="2018" name="Nat. Microbiol.">
        <title>Leveraging single-cell genomics to expand the fungal tree of life.</title>
        <authorList>
            <person name="Ahrendt S.R."/>
            <person name="Quandt C.A."/>
            <person name="Ciobanu D."/>
            <person name="Clum A."/>
            <person name="Salamov A."/>
            <person name="Andreopoulos B."/>
            <person name="Cheng J.F."/>
            <person name="Woyke T."/>
            <person name="Pelin A."/>
            <person name="Henrissat B."/>
            <person name="Reynolds N.K."/>
            <person name="Benny G.L."/>
            <person name="Smith M.E."/>
            <person name="James T.Y."/>
            <person name="Grigoriev I.V."/>
        </authorList>
    </citation>
    <scope>NUCLEOTIDE SEQUENCE [LARGE SCALE GENOMIC DNA]</scope>
</reference>
<evidence type="ECO:0008006" key="7">
    <source>
        <dbReference type="Google" id="ProtNLM"/>
    </source>
</evidence>
<keyword evidence="3" id="KW-0677">Repeat</keyword>
<dbReference type="PANTHER" id="PTHR24113">
    <property type="entry name" value="RAN GTPASE-ACTIVATING PROTEIN 1"/>
    <property type="match status" value="1"/>
</dbReference>
<dbReference type="GO" id="GO:0005634">
    <property type="term" value="C:nucleus"/>
    <property type="evidence" value="ECO:0007669"/>
    <property type="project" value="TreeGrafter"/>
</dbReference>
<dbReference type="GO" id="GO:0005096">
    <property type="term" value="F:GTPase activator activity"/>
    <property type="evidence" value="ECO:0007669"/>
    <property type="project" value="UniProtKB-KW"/>
</dbReference>
<organism evidence="5 6">
    <name type="scientific">Blyttiomyces helicus</name>
    <dbReference type="NCBI Taxonomy" id="388810"/>
    <lineage>
        <taxon>Eukaryota</taxon>
        <taxon>Fungi</taxon>
        <taxon>Fungi incertae sedis</taxon>
        <taxon>Chytridiomycota</taxon>
        <taxon>Chytridiomycota incertae sedis</taxon>
        <taxon>Chytridiomycetes</taxon>
        <taxon>Chytridiomycetes incertae sedis</taxon>
        <taxon>Blyttiomyces</taxon>
    </lineage>
</organism>
<dbReference type="Gene3D" id="3.80.10.10">
    <property type="entry name" value="Ribonuclease Inhibitor"/>
    <property type="match status" value="1"/>
</dbReference>
<feature type="compositionally biased region" description="Pro residues" evidence="4">
    <location>
        <begin position="37"/>
        <end position="56"/>
    </location>
</feature>
<feature type="region of interest" description="Disordered" evidence="4">
    <location>
        <begin position="35"/>
        <end position="59"/>
    </location>
</feature>
<dbReference type="Pfam" id="PF13516">
    <property type="entry name" value="LRR_6"/>
    <property type="match status" value="2"/>
</dbReference>
<feature type="compositionally biased region" description="Pro residues" evidence="4">
    <location>
        <begin position="75"/>
        <end position="85"/>
    </location>
</feature>
<dbReference type="SMART" id="SM00368">
    <property type="entry name" value="LRR_RI"/>
    <property type="match status" value="5"/>
</dbReference>
<dbReference type="GO" id="GO:0006913">
    <property type="term" value="P:nucleocytoplasmic transport"/>
    <property type="evidence" value="ECO:0007669"/>
    <property type="project" value="TreeGrafter"/>
</dbReference>
<dbReference type="SUPFAM" id="SSF52047">
    <property type="entry name" value="RNI-like"/>
    <property type="match status" value="1"/>
</dbReference>
<dbReference type="InterPro" id="IPR001611">
    <property type="entry name" value="Leu-rich_rpt"/>
</dbReference>
<dbReference type="InterPro" id="IPR027038">
    <property type="entry name" value="RanGap"/>
</dbReference>
<evidence type="ECO:0000256" key="4">
    <source>
        <dbReference type="SAM" id="MobiDB-lite"/>
    </source>
</evidence>
<keyword evidence="1" id="KW-0343">GTPase activation</keyword>
<feature type="non-terminal residue" evidence="5">
    <location>
        <position position="1"/>
    </location>
</feature>